<protein>
    <submittedName>
        <fullName evidence="2">Uncharacterized protein</fullName>
    </submittedName>
</protein>
<dbReference type="EMBL" id="FWEW01000569">
    <property type="protein sequence ID" value="SLM35178.1"/>
    <property type="molecule type" value="Genomic_DNA"/>
</dbReference>
<evidence type="ECO:0000313" key="2">
    <source>
        <dbReference type="EMBL" id="SLM35178.1"/>
    </source>
</evidence>
<reference evidence="3" key="1">
    <citation type="submission" date="2017-03" db="EMBL/GenBank/DDBJ databases">
        <authorList>
            <person name="Sharma R."/>
            <person name="Thines M."/>
        </authorList>
    </citation>
    <scope>NUCLEOTIDE SEQUENCE [LARGE SCALE GENOMIC DNA]</scope>
</reference>
<keyword evidence="3" id="KW-1185">Reference proteome</keyword>
<dbReference type="Proteomes" id="UP000192927">
    <property type="component" value="Unassembled WGS sequence"/>
</dbReference>
<organism evidence="2 3">
    <name type="scientific">Lasallia pustulata</name>
    <dbReference type="NCBI Taxonomy" id="136370"/>
    <lineage>
        <taxon>Eukaryota</taxon>
        <taxon>Fungi</taxon>
        <taxon>Dikarya</taxon>
        <taxon>Ascomycota</taxon>
        <taxon>Pezizomycotina</taxon>
        <taxon>Lecanoromycetes</taxon>
        <taxon>OSLEUM clade</taxon>
        <taxon>Umbilicariomycetidae</taxon>
        <taxon>Umbilicariales</taxon>
        <taxon>Umbilicariaceae</taxon>
        <taxon>Lasallia</taxon>
    </lineage>
</organism>
<sequence>MLSVDEGLEILTPVPSDRQRLTDLRSLPQSRKRRKRHAPSTPANPDEIQVDNEKWRVLDRDIRWETLLFTSPFCWETVVKNVFGEAISMDSYEAMTARSKIFYHVKAYKCQVLDAVESHVRDMMNGHPFLKDSNISRSTLVQQFDRQFSPENFLNCWVYIQGYVDISGSSTLANYYLKRLNTIDITMIQ</sequence>
<dbReference type="AlphaFoldDB" id="A0A1W5CWD9"/>
<evidence type="ECO:0000256" key="1">
    <source>
        <dbReference type="SAM" id="MobiDB-lite"/>
    </source>
</evidence>
<name>A0A1W5CWD9_9LECA</name>
<accession>A0A1W5CWD9</accession>
<evidence type="ECO:0000313" key="3">
    <source>
        <dbReference type="Proteomes" id="UP000192927"/>
    </source>
</evidence>
<feature type="region of interest" description="Disordered" evidence="1">
    <location>
        <begin position="23"/>
        <end position="48"/>
    </location>
</feature>
<proteinExistence type="predicted"/>